<comment type="caution">
    <text evidence="1">The sequence shown here is derived from an EMBL/GenBank/DDBJ whole genome shotgun (WGS) entry which is preliminary data.</text>
</comment>
<dbReference type="EMBL" id="LPXL01000062">
    <property type="protein sequence ID" value="KZC96758.1"/>
    <property type="molecule type" value="Genomic_DNA"/>
</dbReference>
<gene>
    <name evidence="1" type="ORF">AUP40_06730</name>
</gene>
<sequence length="67" mass="7244">MATIVKCLVVLQAKKESPKTSVPTTGCNPAKRIGEFTRLLTVGIGNGRCKEAGSHFWVQQEKATNVD</sequence>
<organism evidence="1 2">
    <name type="scientific">Thalassospira xiamenensis</name>
    <dbReference type="NCBI Taxonomy" id="220697"/>
    <lineage>
        <taxon>Bacteria</taxon>
        <taxon>Pseudomonadati</taxon>
        <taxon>Pseudomonadota</taxon>
        <taxon>Alphaproteobacteria</taxon>
        <taxon>Rhodospirillales</taxon>
        <taxon>Thalassospiraceae</taxon>
        <taxon>Thalassospira</taxon>
    </lineage>
</organism>
<name>A0ABR5XWG0_9PROT</name>
<reference evidence="1 2" key="1">
    <citation type="submission" date="2015-12" db="EMBL/GenBank/DDBJ databases">
        <title>Genome sequence of Thalassospira xiamenensis MCCC 1A03005.</title>
        <authorList>
            <person name="Lu L."/>
            <person name="Lai Q."/>
            <person name="Shao Z."/>
            <person name="Qian P."/>
        </authorList>
    </citation>
    <scope>NUCLEOTIDE SEQUENCE [LARGE SCALE GENOMIC DNA]</scope>
    <source>
        <strain evidence="1 2">MCCC 1A03005</strain>
    </source>
</reference>
<dbReference type="Proteomes" id="UP000076167">
    <property type="component" value="Unassembled WGS sequence"/>
</dbReference>
<accession>A0ABR5XWG0</accession>
<keyword evidence="2" id="KW-1185">Reference proteome</keyword>
<proteinExistence type="predicted"/>
<evidence type="ECO:0000313" key="2">
    <source>
        <dbReference type="Proteomes" id="UP000076167"/>
    </source>
</evidence>
<protein>
    <submittedName>
        <fullName evidence="1">Uncharacterized protein</fullName>
    </submittedName>
</protein>
<evidence type="ECO:0000313" key="1">
    <source>
        <dbReference type="EMBL" id="KZC96758.1"/>
    </source>
</evidence>